<dbReference type="InterPro" id="IPR029058">
    <property type="entry name" value="AB_hydrolase_fold"/>
</dbReference>
<evidence type="ECO:0000313" key="2">
    <source>
        <dbReference type="Proteomes" id="UP000076154"/>
    </source>
</evidence>
<proteinExistence type="predicted"/>
<comment type="caution">
    <text evidence="1">The sequence shown here is derived from an EMBL/GenBank/DDBJ whole genome shotgun (WGS) entry which is preliminary data.</text>
</comment>
<protein>
    <submittedName>
        <fullName evidence="1">Uncharacterized protein</fullName>
    </submittedName>
</protein>
<evidence type="ECO:0000313" key="1">
    <source>
        <dbReference type="EMBL" id="RDB18774.1"/>
    </source>
</evidence>
<dbReference type="Gene3D" id="3.40.50.1820">
    <property type="entry name" value="alpha/beta hydrolase"/>
    <property type="match status" value="1"/>
</dbReference>
<dbReference type="EMBL" id="LUEZ02000087">
    <property type="protein sequence ID" value="RDB18774.1"/>
    <property type="molecule type" value="Genomic_DNA"/>
</dbReference>
<dbReference type="OrthoDB" id="438440at2759"/>
<gene>
    <name evidence="1" type="ORF">Hypma_014514</name>
</gene>
<dbReference type="AlphaFoldDB" id="A0A369JH93"/>
<reference evidence="1" key="1">
    <citation type="submission" date="2018-04" db="EMBL/GenBank/DDBJ databases">
        <title>Whole genome sequencing of Hypsizygus marmoreus.</title>
        <authorList>
            <person name="Choi I.-G."/>
            <person name="Min B."/>
            <person name="Kim J.-G."/>
            <person name="Kim S."/>
            <person name="Oh Y.-L."/>
            <person name="Kong W.-S."/>
            <person name="Park H."/>
            <person name="Jeong J."/>
            <person name="Song E.-S."/>
        </authorList>
    </citation>
    <scope>NUCLEOTIDE SEQUENCE [LARGE SCALE GENOMIC DNA]</scope>
    <source>
        <strain evidence="1">51987-8</strain>
    </source>
</reference>
<sequence>MMRMERRSEFIISNVKFQLILCPGCMIVTSRLLDILLEDLSAVWLAFPSERISLRVHFGYTPMVSQEPETRPTLVSSALSVPIIIPTIRGYAHRAIEYWTKSNPSSAVTTKKCSAGGKDSTRSLSIRSDGVNVAHLVYYDIPAATS</sequence>
<dbReference type="InParanoid" id="A0A369JH93"/>
<dbReference type="Proteomes" id="UP000076154">
    <property type="component" value="Unassembled WGS sequence"/>
</dbReference>
<name>A0A369JH93_HYPMA</name>
<keyword evidence="2" id="KW-1185">Reference proteome</keyword>
<accession>A0A369JH93</accession>
<organism evidence="1 2">
    <name type="scientific">Hypsizygus marmoreus</name>
    <name type="common">White beech mushroom</name>
    <name type="synonym">Agaricus marmoreus</name>
    <dbReference type="NCBI Taxonomy" id="39966"/>
    <lineage>
        <taxon>Eukaryota</taxon>
        <taxon>Fungi</taxon>
        <taxon>Dikarya</taxon>
        <taxon>Basidiomycota</taxon>
        <taxon>Agaricomycotina</taxon>
        <taxon>Agaricomycetes</taxon>
        <taxon>Agaricomycetidae</taxon>
        <taxon>Agaricales</taxon>
        <taxon>Tricholomatineae</taxon>
        <taxon>Lyophyllaceae</taxon>
        <taxon>Hypsizygus</taxon>
    </lineage>
</organism>